<dbReference type="Pfam" id="PF13673">
    <property type="entry name" value="Acetyltransf_10"/>
    <property type="match status" value="1"/>
</dbReference>
<dbReference type="InterPro" id="IPR052523">
    <property type="entry name" value="Trichothecene_AcTrans"/>
</dbReference>
<evidence type="ECO:0000259" key="1">
    <source>
        <dbReference type="PROSITE" id="PS51186"/>
    </source>
</evidence>
<proteinExistence type="predicted"/>
<name>J4GS29_9APHY</name>
<evidence type="ECO:0000313" key="2">
    <source>
        <dbReference type="EMBL" id="CCM03880.1"/>
    </source>
</evidence>
<gene>
    <name evidence="2" type="ORF">FIBRA_06031</name>
</gene>
<dbReference type="STRING" id="599839.J4GS29"/>
<dbReference type="Gene3D" id="3.40.630.30">
    <property type="match status" value="1"/>
</dbReference>
<dbReference type="PANTHER" id="PTHR42791:SF1">
    <property type="entry name" value="N-ACETYLTRANSFERASE DOMAIN-CONTAINING PROTEIN"/>
    <property type="match status" value="1"/>
</dbReference>
<dbReference type="InterPro" id="IPR000182">
    <property type="entry name" value="GNAT_dom"/>
</dbReference>
<dbReference type="Proteomes" id="UP000006352">
    <property type="component" value="Unassembled WGS sequence"/>
</dbReference>
<dbReference type="PROSITE" id="PS51186">
    <property type="entry name" value="GNAT"/>
    <property type="match status" value="1"/>
</dbReference>
<dbReference type="InterPro" id="IPR016181">
    <property type="entry name" value="Acyl_CoA_acyltransferase"/>
</dbReference>
<keyword evidence="3" id="KW-1185">Reference proteome</keyword>
<reference evidence="2 3" key="1">
    <citation type="journal article" date="2012" name="Appl. Environ. Microbiol.">
        <title>Short-read sequencing for genomic analysis of the brown rot fungus Fibroporia radiculosa.</title>
        <authorList>
            <person name="Tang J.D."/>
            <person name="Perkins A.D."/>
            <person name="Sonstegard T.S."/>
            <person name="Schroeder S.G."/>
            <person name="Burgess S.C."/>
            <person name="Diehl S.V."/>
        </authorList>
    </citation>
    <scope>NUCLEOTIDE SEQUENCE [LARGE SCALE GENOMIC DNA]</scope>
    <source>
        <strain evidence="2 3">TFFH 294</strain>
    </source>
</reference>
<accession>J4GS29</accession>
<dbReference type="GeneID" id="24098791"/>
<dbReference type="GO" id="GO:0016747">
    <property type="term" value="F:acyltransferase activity, transferring groups other than amino-acyl groups"/>
    <property type="evidence" value="ECO:0007669"/>
    <property type="project" value="InterPro"/>
</dbReference>
<dbReference type="CDD" id="cd04301">
    <property type="entry name" value="NAT_SF"/>
    <property type="match status" value="1"/>
</dbReference>
<dbReference type="HOGENOM" id="CLU_086106_1_1_1"/>
<protein>
    <recommendedName>
        <fullName evidence="1">N-acetyltransferase domain-containing protein</fullName>
    </recommendedName>
</protein>
<dbReference type="RefSeq" id="XP_012183163.1">
    <property type="nucleotide sequence ID" value="XM_012327773.1"/>
</dbReference>
<dbReference type="EMBL" id="HE797132">
    <property type="protein sequence ID" value="CCM03880.1"/>
    <property type="molecule type" value="Genomic_DNA"/>
</dbReference>
<dbReference type="PANTHER" id="PTHR42791">
    <property type="entry name" value="GNAT FAMILY ACETYLTRANSFERASE"/>
    <property type="match status" value="1"/>
</dbReference>
<sequence>MPHFLLGHAERKRHFTIFLCGFFFLLIALAHLASRTGCFTADGEAMSHITVKHTLNPSEEQIEEAVEVFAANMFDDPATKAFCGGDMSLMHPFTRAGIRAGILAGEFYAATDESTGRLVGYALCLPPGQVLLSTPEQRALGFDDFFAKLPKDVQEFWGTVGKRFGDFLADTLGPTGRIDSWYMNHIFVLPEWQGQGIATSVIAQVREKAVKNGDTVALSATNPYNVPIYQALGFDLKGEMMVTSAWGDYPIYAFSLDATAV</sequence>
<dbReference type="SUPFAM" id="SSF55729">
    <property type="entry name" value="Acyl-CoA N-acyltransferases (Nat)"/>
    <property type="match status" value="1"/>
</dbReference>
<organism evidence="2 3">
    <name type="scientific">Fibroporia radiculosa</name>
    <dbReference type="NCBI Taxonomy" id="599839"/>
    <lineage>
        <taxon>Eukaryota</taxon>
        <taxon>Fungi</taxon>
        <taxon>Dikarya</taxon>
        <taxon>Basidiomycota</taxon>
        <taxon>Agaricomycotina</taxon>
        <taxon>Agaricomycetes</taxon>
        <taxon>Polyporales</taxon>
        <taxon>Fibroporiaceae</taxon>
        <taxon>Fibroporia</taxon>
    </lineage>
</organism>
<dbReference type="AlphaFoldDB" id="J4GS29"/>
<dbReference type="OrthoDB" id="61113at2759"/>
<evidence type="ECO:0000313" key="3">
    <source>
        <dbReference type="Proteomes" id="UP000006352"/>
    </source>
</evidence>
<feature type="domain" description="N-acetyltransferase" evidence="1">
    <location>
        <begin position="128"/>
        <end position="261"/>
    </location>
</feature>
<dbReference type="InParanoid" id="J4GS29"/>